<dbReference type="Gene3D" id="1.20.1250.20">
    <property type="entry name" value="MFS general substrate transporter like domains"/>
    <property type="match status" value="2"/>
</dbReference>
<feature type="transmembrane region" description="Helical" evidence="6">
    <location>
        <begin position="44"/>
        <end position="63"/>
    </location>
</feature>
<dbReference type="CDD" id="cd17393">
    <property type="entry name" value="MFS_MosC_like"/>
    <property type="match status" value="1"/>
</dbReference>
<dbReference type="InterPro" id="IPR051788">
    <property type="entry name" value="MFS_Transporter"/>
</dbReference>
<feature type="transmembrane region" description="Helical" evidence="6">
    <location>
        <begin position="335"/>
        <end position="355"/>
    </location>
</feature>
<evidence type="ECO:0000256" key="6">
    <source>
        <dbReference type="SAM" id="Phobius"/>
    </source>
</evidence>
<organism evidence="8 9">
    <name type="scientific">Bacillus pumilus</name>
    <name type="common">Bacillus mesentericus</name>
    <dbReference type="NCBI Taxonomy" id="1408"/>
    <lineage>
        <taxon>Bacteria</taxon>
        <taxon>Bacillati</taxon>
        <taxon>Bacillota</taxon>
        <taxon>Bacilli</taxon>
        <taxon>Bacillales</taxon>
        <taxon>Bacillaceae</taxon>
        <taxon>Bacillus</taxon>
    </lineage>
</organism>
<keyword evidence="4 6" id="KW-1133">Transmembrane helix</keyword>
<keyword evidence="3 6" id="KW-0812">Transmembrane</keyword>
<evidence type="ECO:0000256" key="3">
    <source>
        <dbReference type="ARBA" id="ARBA00022692"/>
    </source>
</evidence>
<reference evidence="8 9" key="1">
    <citation type="submission" date="2017-06" db="EMBL/GenBank/DDBJ databases">
        <title>Draft Genome Sequence of Bacillus sp Strain 36R Isolated from saline sediment at Atanasia, Sonora, Mexico.</title>
        <authorList>
            <person name="Sanchez Diaz R."/>
            <person name="Quiroz Macias M.E."/>
            <person name="Ibarra Gamez J.C."/>
            <person name="Enciso Ibarra J."/>
            <person name="Gomez Gil B."/>
            <person name="Galaviz Silva L."/>
        </authorList>
    </citation>
    <scope>NUCLEOTIDE SEQUENCE [LARGE SCALE GENOMIC DNA]</scope>
    <source>
        <strain evidence="8 9">36R_ATNSAL</strain>
    </source>
</reference>
<feature type="transmembrane region" description="Helical" evidence="6">
    <location>
        <begin position="361"/>
        <end position="382"/>
    </location>
</feature>
<evidence type="ECO:0000256" key="1">
    <source>
        <dbReference type="ARBA" id="ARBA00004651"/>
    </source>
</evidence>
<dbReference type="InterPro" id="IPR020846">
    <property type="entry name" value="MFS_dom"/>
</dbReference>
<feature type="transmembrane region" description="Helical" evidence="6">
    <location>
        <begin position="211"/>
        <end position="231"/>
    </location>
</feature>
<dbReference type="GO" id="GO:0005886">
    <property type="term" value="C:plasma membrane"/>
    <property type="evidence" value="ECO:0007669"/>
    <property type="project" value="UniProtKB-SubCell"/>
</dbReference>
<dbReference type="OrthoDB" id="9809599at2"/>
<feature type="transmembrane region" description="Helical" evidence="6">
    <location>
        <begin position="70"/>
        <end position="90"/>
    </location>
</feature>
<feature type="transmembrane region" description="Helical" evidence="6">
    <location>
        <begin position="96"/>
        <end position="118"/>
    </location>
</feature>
<evidence type="ECO:0000256" key="5">
    <source>
        <dbReference type="ARBA" id="ARBA00023136"/>
    </source>
</evidence>
<dbReference type="PANTHER" id="PTHR23514">
    <property type="entry name" value="BYPASS OF STOP CODON PROTEIN 6"/>
    <property type="match status" value="1"/>
</dbReference>
<sequence length="396" mass="42268">MELKWYKAIIVIFTMSGISISTWFSRTPEVRDLLQANTGTMGLILLGLSVGSIVGLVLSNVFVRKKGGRVAIVISAFLMVIGFTTLAIGSTLSSTLVVTAGLFLFGTGSGMCNVAMNLEGTEIEYQIRKTILPILHASFSIGTLIGAGAGILFIHLGVSVLIHLLIIALLFFLSILICTRFIPHGTGKDQHETQSDAVDASQNAWLNKRTISLAVIALCLAFVEGSANDWIPLAMVDGYQVSHSMSTIIYALFLCGMISGRLISGRLIDRFGRVLLLRIAILSAAAGLFLVILKISLVVCMVSIFLWGLGASLGFPLTISAAGDDSRYAVKRVSIVTLSGYTASLSGPPILGLLANEVGLLHAFVFVLFAICIAGIFTKAVAKPHSLHLTEKCHDR</sequence>
<feature type="transmembrane region" description="Helical" evidence="6">
    <location>
        <begin position="243"/>
        <end position="263"/>
    </location>
</feature>
<feature type="transmembrane region" description="Helical" evidence="6">
    <location>
        <begin position="130"/>
        <end position="154"/>
    </location>
</feature>
<feature type="transmembrane region" description="Helical" evidence="6">
    <location>
        <begin position="304"/>
        <end position="323"/>
    </location>
</feature>
<feature type="transmembrane region" description="Helical" evidence="6">
    <location>
        <begin position="5"/>
        <end position="24"/>
    </location>
</feature>
<dbReference type="GO" id="GO:0022857">
    <property type="term" value="F:transmembrane transporter activity"/>
    <property type="evidence" value="ECO:0007669"/>
    <property type="project" value="InterPro"/>
</dbReference>
<dbReference type="PANTHER" id="PTHR23514:SF13">
    <property type="entry name" value="INNER MEMBRANE PROTEIN YBJJ"/>
    <property type="match status" value="1"/>
</dbReference>
<evidence type="ECO:0000259" key="7">
    <source>
        <dbReference type="PROSITE" id="PS50850"/>
    </source>
</evidence>
<dbReference type="InterPro" id="IPR011701">
    <property type="entry name" value="MFS"/>
</dbReference>
<evidence type="ECO:0000256" key="4">
    <source>
        <dbReference type="ARBA" id="ARBA00022989"/>
    </source>
</evidence>
<dbReference type="InterPro" id="IPR036259">
    <property type="entry name" value="MFS_trans_sf"/>
</dbReference>
<dbReference type="Proteomes" id="UP000228754">
    <property type="component" value="Unassembled WGS sequence"/>
</dbReference>
<dbReference type="EMBL" id="NKHG01000062">
    <property type="protein sequence ID" value="PCK21335.1"/>
    <property type="molecule type" value="Genomic_DNA"/>
</dbReference>
<name>A0A2A5IVH7_BACPU</name>
<protein>
    <submittedName>
        <fullName evidence="8">MFS transporter</fullName>
    </submittedName>
</protein>
<dbReference type="AlphaFoldDB" id="A0A2A5IVH7"/>
<evidence type="ECO:0000313" key="9">
    <source>
        <dbReference type="Proteomes" id="UP000228754"/>
    </source>
</evidence>
<keyword evidence="5 6" id="KW-0472">Membrane</keyword>
<accession>A0A2A5IVH7</accession>
<proteinExistence type="predicted"/>
<feature type="transmembrane region" description="Helical" evidence="6">
    <location>
        <begin position="160"/>
        <end position="182"/>
    </location>
</feature>
<gene>
    <name evidence="8" type="ORF">CEY02_08690</name>
</gene>
<dbReference type="Pfam" id="PF07690">
    <property type="entry name" value="MFS_1"/>
    <property type="match status" value="1"/>
</dbReference>
<comment type="caution">
    <text evidence="8">The sequence shown here is derived from an EMBL/GenBank/DDBJ whole genome shotgun (WGS) entry which is preliminary data.</text>
</comment>
<evidence type="ECO:0000313" key="8">
    <source>
        <dbReference type="EMBL" id="PCK21335.1"/>
    </source>
</evidence>
<keyword evidence="2" id="KW-0813">Transport</keyword>
<feature type="transmembrane region" description="Helical" evidence="6">
    <location>
        <begin position="275"/>
        <end position="298"/>
    </location>
</feature>
<feature type="domain" description="Major facilitator superfamily (MFS) profile" evidence="7">
    <location>
        <begin position="1"/>
        <end position="387"/>
    </location>
</feature>
<evidence type="ECO:0000256" key="2">
    <source>
        <dbReference type="ARBA" id="ARBA00022448"/>
    </source>
</evidence>
<dbReference type="PROSITE" id="PS50850">
    <property type="entry name" value="MFS"/>
    <property type="match status" value="1"/>
</dbReference>
<dbReference type="SUPFAM" id="SSF103473">
    <property type="entry name" value="MFS general substrate transporter"/>
    <property type="match status" value="1"/>
</dbReference>
<comment type="subcellular location">
    <subcellularLocation>
        <location evidence="1">Cell membrane</location>
        <topology evidence="1">Multi-pass membrane protein</topology>
    </subcellularLocation>
</comment>